<comment type="catalytic activity">
    <reaction evidence="9">
        <text>L-glutamine + H2O = L-glutamate + NH4(+)</text>
        <dbReference type="Rhea" id="RHEA:15889"/>
        <dbReference type="ChEBI" id="CHEBI:15377"/>
        <dbReference type="ChEBI" id="CHEBI:28938"/>
        <dbReference type="ChEBI" id="CHEBI:29985"/>
        <dbReference type="ChEBI" id="CHEBI:58359"/>
    </reaction>
</comment>
<evidence type="ECO:0000256" key="2">
    <source>
        <dbReference type="ARBA" id="ARBA00007800"/>
    </source>
</evidence>
<keyword evidence="9" id="KW-0028">Amino-acid biosynthesis</keyword>
<dbReference type="InterPro" id="IPR035686">
    <property type="entry name" value="CPSase_GATase1"/>
</dbReference>
<dbReference type="GO" id="GO:0006526">
    <property type="term" value="P:L-arginine biosynthetic process"/>
    <property type="evidence" value="ECO:0007669"/>
    <property type="project" value="UniProtKB-UniRule"/>
</dbReference>
<dbReference type="PROSITE" id="PS51273">
    <property type="entry name" value="GATASE_TYPE_1"/>
    <property type="match status" value="1"/>
</dbReference>
<feature type="binding site" evidence="9">
    <location>
        <position position="243"/>
    </location>
    <ligand>
        <name>L-glutamine</name>
        <dbReference type="ChEBI" id="CHEBI:58359"/>
    </ligand>
</feature>
<feature type="active site" evidence="9">
    <location>
        <position position="327"/>
    </location>
</feature>
<comment type="function">
    <text evidence="9">Small subunit of the glutamine-dependent carbamoyl phosphate synthetase (CPSase). CPSase catalyzes the formation of carbamoyl phosphate from the ammonia moiety of glutamine, carbonate, and phosphate donated by ATP, constituting the first step of 2 biosynthetic pathways, one leading to arginine and/or urea and the other to pyrimidine nucleotides. The small subunit (glutamine amidotransferase) binds and cleaves glutamine to supply the large subunit with the substrate ammonia.</text>
</comment>
<evidence type="ECO:0000256" key="9">
    <source>
        <dbReference type="HAMAP-Rule" id="MF_01209"/>
    </source>
</evidence>
<keyword evidence="12" id="KW-1185">Reference proteome</keyword>
<feature type="region of interest" description="CPSase" evidence="9">
    <location>
        <begin position="1"/>
        <end position="166"/>
    </location>
</feature>
<dbReference type="Pfam" id="PF00988">
    <property type="entry name" value="CPSase_sm_chain"/>
    <property type="match status" value="1"/>
</dbReference>
<dbReference type="InterPro" id="IPR017926">
    <property type="entry name" value="GATASE"/>
</dbReference>
<dbReference type="EC" id="6.3.5.5" evidence="9"/>
<feature type="active site" evidence="9">
    <location>
        <position position="325"/>
    </location>
</feature>
<dbReference type="InterPro" id="IPR036480">
    <property type="entry name" value="CarbP_synth_ssu_N_sf"/>
</dbReference>
<dbReference type="InterPro" id="IPR002474">
    <property type="entry name" value="CarbamoylP_synth_ssu_N"/>
</dbReference>
<protein>
    <recommendedName>
        <fullName evidence="9">Carbamoyl phosphate synthase small chain</fullName>
        <ecNumber evidence="9">6.3.5.5</ecNumber>
    </recommendedName>
    <alternativeName>
        <fullName evidence="9">Carbamoyl phosphate synthetase glutamine chain</fullName>
    </alternativeName>
</protein>
<name>A0A0N8VKP0_9ARCH</name>
<feature type="active site" description="Nucleophile" evidence="9">
    <location>
        <position position="242"/>
    </location>
</feature>
<dbReference type="InParanoid" id="A0A0N8VKP0"/>
<dbReference type="UniPathway" id="UPA00068">
    <property type="reaction ID" value="UER00171"/>
</dbReference>
<dbReference type="PRINTS" id="PR00099">
    <property type="entry name" value="CPSGATASE"/>
</dbReference>
<evidence type="ECO:0000256" key="3">
    <source>
        <dbReference type="ARBA" id="ARBA00022571"/>
    </source>
</evidence>
<feature type="binding site" evidence="9">
    <location>
        <position position="282"/>
    </location>
    <ligand>
        <name>L-glutamine</name>
        <dbReference type="ChEBI" id="CHEBI:58359"/>
    </ligand>
</feature>
<dbReference type="NCBIfam" id="NF009475">
    <property type="entry name" value="PRK12838.1"/>
    <property type="match status" value="1"/>
</dbReference>
<dbReference type="SMART" id="SM01097">
    <property type="entry name" value="CPSase_sm_chain"/>
    <property type="match status" value="1"/>
</dbReference>
<sequence length="351" mass="39446">MDKYLILEDGTIIGGRGYGYEGESHGELVFTTSMSGYIETITDPSYAGQILIFAFPEIANYSVSMEKMESEKIQVAGLITKDAHEIFSGGPSGNDFNEFLKRSGVPAIDGIDTRVLVEKIRKNGVLRCFIRNKPEIPDEFPDTMNDDLVGLVSRKEYQYYKGNDRRKILFIDVGTKNSLITNLGRIASLHIVPYNYDFFNSKLDYDAVFIPNGPGNPDHPALKNLVEFIRDVSAEKPVIGVCLGNQLITLAFGGRTKKMKFGHRGVNHAVTDGTRIYITSHNHGYAVDNESLRNTDLSMRMWDINDNTVEMVEHRDLPVYSVQFHPEAHPGPYDGSWFFDKIDETLGVKND</sequence>
<comment type="subunit">
    <text evidence="9">Composed of two chains; the small (or glutamine) chain promotes the hydrolysis of glutamine to ammonia, which is used by the large (or ammonia) chain to synthesize carbamoyl phosphate. Tetramer of heterodimers (alpha,beta)4.</text>
</comment>
<dbReference type="InterPro" id="IPR029062">
    <property type="entry name" value="Class_I_gatase-like"/>
</dbReference>
<dbReference type="AlphaFoldDB" id="A0A0N8VKP0"/>
<comment type="caution">
    <text evidence="11">The sequence shown here is derived from an EMBL/GenBank/DDBJ whole genome shotgun (WGS) entry which is preliminary data.</text>
</comment>
<dbReference type="PANTHER" id="PTHR43418:SF7">
    <property type="entry name" value="CARBAMOYL-PHOSPHATE SYNTHASE SMALL CHAIN"/>
    <property type="match status" value="1"/>
</dbReference>
<keyword evidence="3 9" id="KW-0055">Arginine biosynthesis</keyword>
<dbReference type="HAMAP" id="MF_01209">
    <property type="entry name" value="CPSase_S_chain"/>
    <property type="match status" value="1"/>
</dbReference>
<dbReference type="CDD" id="cd01744">
    <property type="entry name" value="GATase1_CPSase"/>
    <property type="match status" value="1"/>
</dbReference>
<dbReference type="NCBIfam" id="TIGR01368">
    <property type="entry name" value="CPSaseIIsmall"/>
    <property type="match status" value="1"/>
</dbReference>
<dbReference type="GO" id="GO:0004088">
    <property type="term" value="F:carbamoyl-phosphate synthase (glutamine-hydrolyzing) activity"/>
    <property type="evidence" value="ECO:0007669"/>
    <property type="project" value="UniProtKB-UniRule"/>
</dbReference>
<keyword evidence="7 9" id="KW-0315">Glutamine amidotransferase</keyword>
<accession>A0A0N8VKP0</accession>
<evidence type="ECO:0000256" key="1">
    <source>
        <dbReference type="ARBA" id="ARBA00005077"/>
    </source>
</evidence>
<comment type="catalytic activity">
    <reaction evidence="8 9">
        <text>hydrogencarbonate + L-glutamine + 2 ATP + H2O = carbamoyl phosphate + L-glutamate + 2 ADP + phosphate + 2 H(+)</text>
        <dbReference type="Rhea" id="RHEA:18633"/>
        <dbReference type="ChEBI" id="CHEBI:15377"/>
        <dbReference type="ChEBI" id="CHEBI:15378"/>
        <dbReference type="ChEBI" id="CHEBI:17544"/>
        <dbReference type="ChEBI" id="CHEBI:29985"/>
        <dbReference type="ChEBI" id="CHEBI:30616"/>
        <dbReference type="ChEBI" id="CHEBI:43474"/>
        <dbReference type="ChEBI" id="CHEBI:58228"/>
        <dbReference type="ChEBI" id="CHEBI:58359"/>
        <dbReference type="ChEBI" id="CHEBI:456216"/>
        <dbReference type="EC" id="6.3.5.5"/>
    </reaction>
</comment>
<evidence type="ECO:0000313" key="12">
    <source>
        <dbReference type="Proteomes" id="UP000050301"/>
    </source>
</evidence>
<dbReference type="PRINTS" id="PR00096">
    <property type="entry name" value="GATASE"/>
</dbReference>
<dbReference type="GO" id="GO:0005524">
    <property type="term" value="F:ATP binding"/>
    <property type="evidence" value="ECO:0007669"/>
    <property type="project" value="UniProtKB-UniRule"/>
</dbReference>
<dbReference type="PANTHER" id="PTHR43418">
    <property type="entry name" value="MULTIFUNCTIONAL TRYPTOPHAN BIOSYNTHESIS PROTEIN-RELATED"/>
    <property type="match status" value="1"/>
</dbReference>
<dbReference type="GO" id="GO:0044205">
    <property type="term" value="P:'de novo' UMP biosynthetic process"/>
    <property type="evidence" value="ECO:0007669"/>
    <property type="project" value="UniProtKB-UniRule"/>
</dbReference>
<gene>
    <name evidence="9" type="primary">carA</name>
    <name evidence="11" type="ORF">AOG55_01115</name>
</gene>
<evidence type="ECO:0000256" key="5">
    <source>
        <dbReference type="ARBA" id="ARBA00022741"/>
    </source>
</evidence>
<dbReference type="GO" id="GO:0006541">
    <property type="term" value="P:glutamine metabolic process"/>
    <property type="evidence" value="ECO:0007669"/>
    <property type="project" value="InterPro"/>
</dbReference>
<evidence type="ECO:0000256" key="8">
    <source>
        <dbReference type="ARBA" id="ARBA00048816"/>
    </source>
</evidence>
<dbReference type="RefSeq" id="WP_055041086.1">
    <property type="nucleotide sequence ID" value="NZ_LKBH01000264.1"/>
</dbReference>
<feature type="binding site" evidence="9">
    <location>
        <position position="246"/>
    </location>
    <ligand>
        <name>L-glutamine</name>
        <dbReference type="ChEBI" id="CHEBI:58359"/>
    </ligand>
</feature>
<evidence type="ECO:0000313" key="11">
    <source>
        <dbReference type="EMBL" id="KQB34260.1"/>
    </source>
</evidence>
<dbReference type="SUPFAM" id="SSF52021">
    <property type="entry name" value="Carbamoyl phosphate synthetase, small subunit N-terminal domain"/>
    <property type="match status" value="1"/>
</dbReference>
<dbReference type="InterPro" id="IPR006274">
    <property type="entry name" value="CarbamoylP_synth_ssu"/>
</dbReference>
<comment type="pathway">
    <text evidence="9">Pyrimidine metabolism; UMP biosynthesis via de novo pathway; (S)-dihydroorotate from bicarbonate: step 1/3.</text>
</comment>
<dbReference type="FunCoup" id="A0A0N8VKP0">
    <property type="interactions" value="200"/>
</dbReference>
<comment type="pathway">
    <text evidence="1 9">Amino-acid biosynthesis; L-arginine biosynthesis; carbamoyl phosphate from bicarbonate: step 1/1.</text>
</comment>
<feature type="binding site" evidence="9">
    <location>
        <position position="215"/>
    </location>
    <ligand>
        <name>L-glutamine</name>
        <dbReference type="ChEBI" id="CHEBI:58359"/>
    </ligand>
</feature>
<keyword evidence="4 9" id="KW-0436">Ligase</keyword>
<feature type="binding site" evidence="9">
    <location>
        <position position="45"/>
    </location>
    <ligand>
        <name>L-glutamine</name>
        <dbReference type="ChEBI" id="CHEBI:58359"/>
    </ligand>
</feature>
<evidence type="ECO:0000256" key="4">
    <source>
        <dbReference type="ARBA" id="ARBA00022598"/>
    </source>
</evidence>
<evidence type="ECO:0000256" key="7">
    <source>
        <dbReference type="ARBA" id="ARBA00022962"/>
    </source>
</evidence>
<feature type="binding site" evidence="9">
    <location>
        <position position="284"/>
    </location>
    <ligand>
        <name>L-glutamine</name>
        <dbReference type="ChEBI" id="CHEBI:58359"/>
    </ligand>
</feature>
<dbReference type="EMBL" id="LKBH01000264">
    <property type="protein sequence ID" value="KQB34260.1"/>
    <property type="molecule type" value="Genomic_DNA"/>
</dbReference>
<proteinExistence type="inferred from homology"/>
<dbReference type="GO" id="GO:0004359">
    <property type="term" value="F:glutaminase activity"/>
    <property type="evidence" value="ECO:0007669"/>
    <property type="project" value="RHEA"/>
</dbReference>
<dbReference type="Pfam" id="PF00117">
    <property type="entry name" value="GATase"/>
    <property type="match status" value="1"/>
</dbReference>
<feature type="domain" description="Carbamoyl-phosphate synthase small subunit N-terminal" evidence="10">
    <location>
        <begin position="1"/>
        <end position="131"/>
    </location>
</feature>
<dbReference type="UniPathway" id="UPA00070">
    <property type="reaction ID" value="UER00115"/>
</dbReference>
<keyword evidence="9" id="KW-0665">Pyrimidine biosynthesis</keyword>
<dbReference type="SUPFAM" id="SSF52317">
    <property type="entry name" value="Class I glutamine amidotransferase-like"/>
    <property type="match status" value="1"/>
</dbReference>
<dbReference type="Gene3D" id="3.40.50.880">
    <property type="match status" value="1"/>
</dbReference>
<dbReference type="InterPro" id="IPR050472">
    <property type="entry name" value="Anth_synth/Amidotransfase"/>
</dbReference>
<dbReference type="Proteomes" id="UP000050301">
    <property type="component" value="Unassembled WGS sequence"/>
</dbReference>
<reference evidence="11 12" key="1">
    <citation type="submission" date="2015-09" db="EMBL/GenBank/DDBJ databases">
        <title>Heavy metals and arsenic resistance mechanisms in polyextremophilic archaea of the family Ferroplasmaceae.</title>
        <authorList>
            <person name="Bulaev A.G."/>
            <person name="Kanygina A.V."/>
        </authorList>
    </citation>
    <scope>NUCLEOTIDE SEQUENCE [LARGE SCALE GENOMIC DNA]</scope>
    <source>
        <strain evidence="11 12">BH2</strain>
    </source>
</reference>
<comment type="similarity">
    <text evidence="2 9">Belongs to the CarA family.</text>
</comment>
<evidence type="ECO:0000259" key="10">
    <source>
        <dbReference type="SMART" id="SM01097"/>
    </source>
</evidence>
<dbReference type="GO" id="GO:0006207">
    <property type="term" value="P:'de novo' pyrimidine nucleobase biosynthetic process"/>
    <property type="evidence" value="ECO:0007669"/>
    <property type="project" value="InterPro"/>
</dbReference>
<feature type="binding site" evidence="9">
    <location>
        <position position="213"/>
    </location>
    <ligand>
        <name>L-glutamine</name>
        <dbReference type="ChEBI" id="CHEBI:58359"/>
    </ligand>
</feature>
<keyword evidence="6 9" id="KW-0067">ATP-binding</keyword>
<organism evidence="11 12">
    <name type="scientific">Acidiplasma cupricumulans</name>
    <dbReference type="NCBI Taxonomy" id="312540"/>
    <lineage>
        <taxon>Archaea</taxon>
        <taxon>Methanobacteriati</taxon>
        <taxon>Thermoplasmatota</taxon>
        <taxon>Thermoplasmata</taxon>
        <taxon>Thermoplasmatales</taxon>
        <taxon>Ferroplasmaceae</taxon>
        <taxon>Acidiplasma</taxon>
    </lineage>
</organism>
<dbReference type="PRINTS" id="PR00097">
    <property type="entry name" value="ANTSNTHASEII"/>
</dbReference>
<evidence type="ECO:0000256" key="6">
    <source>
        <dbReference type="ARBA" id="ARBA00022840"/>
    </source>
</evidence>
<dbReference type="Gene3D" id="3.50.30.20">
    <property type="entry name" value="Carbamoyl-phosphate synthase small subunit, N-terminal domain"/>
    <property type="match status" value="1"/>
</dbReference>
<feature type="binding site" evidence="9">
    <location>
        <position position="285"/>
    </location>
    <ligand>
        <name>L-glutamine</name>
        <dbReference type="ChEBI" id="CHEBI:58359"/>
    </ligand>
</feature>
<keyword evidence="5 9" id="KW-0547">Nucleotide-binding</keyword>